<reference evidence="3" key="1">
    <citation type="journal article" date="2020" name="mSystems">
        <title>Genome- and Community-Level Interaction Insights into Carbon Utilization and Element Cycling Functions of Hydrothermarchaeota in Hydrothermal Sediment.</title>
        <authorList>
            <person name="Zhou Z."/>
            <person name="Liu Y."/>
            <person name="Xu W."/>
            <person name="Pan J."/>
            <person name="Luo Z.H."/>
            <person name="Li M."/>
        </authorList>
    </citation>
    <scope>NUCLEOTIDE SEQUENCE [LARGE SCALE GENOMIC DNA]</scope>
    <source>
        <strain evidence="3">SpSt-381</strain>
    </source>
</reference>
<dbReference type="Gene3D" id="3.40.50.2000">
    <property type="entry name" value="Glycogen Phosphorylase B"/>
    <property type="match status" value="2"/>
</dbReference>
<organism evidence="3">
    <name type="scientific">Eiseniibacteriota bacterium</name>
    <dbReference type="NCBI Taxonomy" id="2212470"/>
    <lineage>
        <taxon>Bacteria</taxon>
        <taxon>Candidatus Eiseniibacteriota</taxon>
    </lineage>
</organism>
<gene>
    <name evidence="3" type="ORF">ENR23_11050</name>
</gene>
<evidence type="ECO:0000259" key="1">
    <source>
        <dbReference type="Pfam" id="PF00534"/>
    </source>
</evidence>
<dbReference type="Pfam" id="PF13439">
    <property type="entry name" value="Glyco_transf_4"/>
    <property type="match status" value="1"/>
</dbReference>
<dbReference type="InterPro" id="IPR001296">
    <property type="entry name" value="Glyco_trans_1"/>
</dbReference>
<dbReference type="AlphaFoldDB" id="A0A832I2V5"/>
<feature type="domain" description="Glycosyl transferase family 1" evidence="1">
    <location>
        <begin position="257"/>
        <end position="395"/>
    </location>
</feature>
<dbReference type="GO" id="GO:0016758">
    <property type="term" value="F:hexosyltransferase activity"/>
    <property type="evidence" value="ECO:0007669"/>
    <property type="project" value="TreeGrafter"/>
</dbReference>
<proteinExistence type="predicted"/>
<protein>
    <submittedName>
        <fullName evidence="3">Glycosyltransferase family 1 protein</fullName>
    </submittedName>
</protein>
<name>A0A832I2V5_UNCEI</name>
<dbReference type="SUPFAM" id="SSF53756">
    <property type="entry name" value="UDP-Glycosyltransferase/glycogen phosphorylase"/>
    <property type="match status" value="1"/>
</dbReference>
<comment type="caution">
    <text evidence="3">The sequence shown here is derived from an EMBL/GenBank/DDBJ whole genome shotgun (WGS) entry which is preliminary data.</text>
</comment>
<dbReference type="PANTHER" id="PTHR45947">
    <property type="entry name" value="SULFOQUINOVOSYL TRANSFERASE SQD2"/>
    <property type="match status" value="1"/>
</dbReference>
<feature type="domain" description="Glycosyltransferase subfamily 4-like N-terminal" evidence="2">
    <location>
        <begin position="81"/>
        <end position="234"/>
    </location>
</feature>
<dbReference type="Pfam" id="PF00534">
    <property type="entry name" value="Glycos_transf_1"/>
    <property type="match status" value="1"/>
</dbReference>
<dbReference type="InterPro" id="IPR050194">
    <property type="entry name" value="Glycosyltransferase_grp1"/>
</dbReference>
<keyword evidence="3" id="KW-0808">Transferase</keyword>
<evidence type="ECO:0000313" key="3">
    <source>
        <dbReference type="EMBL" id="HGZ43937.1"/>
    </source>
</evidence>
<dbReference type="EMBL" id="DSQF01000022">
    <property type="protein sequence ID" value="HGZ43937.1"/>
    <property type="molecule type" value="Genomic_DNA"/>
</dbReference>
<dbReference type="CDD" id="cd03801">
    <property type="entry name" value="GT4_PimA-like"/>
    <property type="match status" value="1"/>
</dbReference>
<accession>A0A832I2V5</accession>
<dbReference type="InterPro" id="IPR028098">
    <property type="entry name" value="Glyco_trans_4-like_N"/>
</dbReference>
<evidence type="ECO:0000259" key="2">
    <source>
        <dbReference type="Pfam" id="PF13439"/>
    </source>
</evidence>
<sequence length="444" mass="46198">MQRRERYPRGGIGGRGRCSCPIASRRAAAPTLGRSRAAHSGGAILGSGDCTPARRPAASCGGRAHVTRPVRVTHVVATTGVSGVESHLLALLASFDPASVSARLIVPGPGPLVDAMRARGITVDLGAPTRKLDLAAARALTGLLREGADLVHAHGPRAAFWAAWAAAQARRPLIVTVHELRWRSLPPGARRVAWVALERAALSLARRVVCVSQAQKRALVARWPSLQPRVRVVHGSTPWLLAPDQMPRASPATAAQGARRLIAVGRLAWAKGHDRALRALALARRLGAVWTLEIVGEGEERSALTALTERLGLRDVVHFAGSRAGVDERLARAHAFLSGSRTETFGVAVLEAMAAGLPVVAPAVDALPELIEDGHTGLLVPDGRDADVEAGLAAALVRLAESPALGATLGAAGADVARSRFAPSALAAGVSAVYRECVAIGLDS</sequence>
<dbReference type="PANTHER" id="PTHR45947:SF3">
    <property type="entry name" value="SULFOQUINOVOSYL TRANSFERASE SQD2"/>
    <property type="match status" value="1"/>
</dbReference>